<reference evidence="1 2" key="1">
    <citation type="submission" date="2018-06" db="EMBL/GenBank/DDBJ databases">
        <authorList>
            <consortium name="Pathogen Informatics"/>
            <person name="Doyle S."/>
        </authorList>
    </citation>
    <scope>NUCLEOTIDE SEQUENCE [LARGE SCALE GENOMIC DNA]</scope>
    <source>
        <strain evidence="1 2">NCTC11645</strain>
    </source>
</reference>
<evidence type="ECO:0000313" key="2">
    <source>
        <dbReference type="Proteomes" id="UP000254512"/>
    </source>
</evidence>
<name>A0A377HPD7_GRIHO</name>
<dbReference type="STRING" id="673.AL542_16530"/>
<protein>
    <submittedName>
        <fullName evidence="1">Uncharacterized Fe-S protein</fullName>
    </submittedName>
</protein>
<gene>
    <name evidence="1" type="ORF">NCTC11645_01944</name>
</gene>
<dbReference type="Proteomes" id="UP000254512">
    <property type="component" value="Unassembled WGS sequence"/>
</dbReference>
<organism evidence="1 2">
    <name type="scientific">Grimontia hollisae</name>
    <name type="common">Vibrio hollisae</name>
    <dbReference type="NCBI Taxonomy" id="673"/>
    <lineage>
        <taxon>Bacteria</taxon>
        <taxon>Pseudomonadati</taxon>
        <taxon>Pseudomonadota</taxon>
        <taxon>Gammaproteobacteria</taxon>
        <taxon>Vibrionales</taxon>
        <taxon>Vibrionaceae</taxon>
        <taxon>Grimontia</taxon>
    </lineage>
</organism>
<dbReference type="RefSeq" id="WP_115659780.1">
    <property type="nucleotide sequence ID" value="NZ_JARGYG010000042.1"/>
</dbReference>
<sequence length="255" mass="28450">MNHAFCALLPELQEGTLNTRLALLNPAWRWQVAPEKAVPLGSLLKDDLVARRTVVAFQDTHQAPTAKVAASLVHKQWIANLLSPLVAVYLLSGRQPEQWQKLGCDVEKGCLGWTTQPFGEHTNPALFIETTTAVANACYTLFRRHFSVPPRVLWSNTALALAAPWHRLQNLGAGGEAINNQLTAFFAHFPSPLSQSVKWLVIRENGKSLCVPRRLGCCLKYALPGNRNTLCGTCHRRSEQEQIALVHQRFFTEIK</sequence>
<dbReference type="EMBL" id="UGHD01000002">
    <property type="protein sequence ID" value="STO57552.1"/>
    <property type="molecule type" value="Genomic_DNA"/>
</dbReference>
<proteinExistence type="predicted"/>
<dbReference type="AlphaFoldDB" id="A0A377HPD7"/>
<accession>A0A377HPD7</accession>
<evidence type="ECO:0000313" key="1">
    <source>
        <dbReference type="EMBL" id="STO57552.1"/>
    </source>
</evidence>